<comment type="caution">
    <text evidence="6">The sequence shown here is derived from an EMBL/GenBank/DDBJ whole genome shotgun (WGS) entry which is preliminary data.</text>
</comment>
<evidence type="ECO:0000256" key="5">
    <source>
        <dbReference type="SAM" id="SignalP"/>
    </source>
</evidence>
<gene>
    <name evidence="6" type="ORF">ENSA5_22990</name>
</gene>
<keyword evidence="7" id="KW-1185">Reference proteome</keyword>
<dbReference type="NCBIfam" id="TIGR02232">
    <property type="entry name" value="myxo_disulf_rpt"/>
    <property type="match status" value="1"/>
</dbReference>
<evidence type="ECO:0000313" key="7">
    <source>
        <dbReference type="Proteomes" id="UP000237968"/>
    </source>
</evidence>
<name>A0A2S9YBU3_9BACT</name>
<feature type="compositionally biased region" description="Acidic residues" evidence="4">
    <location>
        <begin position="47"/>
        <end position="57"/>
    </location>
</feature>
<feature type="chain" id="PRO_5015417109" description="Multiple EGF-like-domain protein 3" evidence="5">
    <location>
        <begin position="30"/>
        <end position="381"/>
    </location>
</feature>
<evidence type="ECO:0000313" key="6">
    <source>
        <dbReference type="EMBL" id="PRQ02481.1"/>
    </source>
</evidence>
<dbReference type="EMBL" id="PVNK01000118">
    <property type="protein sequence ID" value="PRQ02481.1"/>
    <property type="molecule type" value="Genomic_DNA"/>
</dbReference>
<feature type="region of interest" description="Disordered" evidence="4">
    <location>
        <begin position="32"/>
        <end position="117"/>
    </location>
</feature>
<evidence type="ECO:0008006" key="8">
    <source>
        <dbReference type="Google" id="ProtNLM"/>
    </source>
</evidence>
<feature type="compositionally biased region" description="Acidic residues" evidence="4">
    <location>
        <begin position="65"/>
        <end position="99"/>
    </location>
</feature>
<keyword evidence="3" id="KW-1015">Disulfide bond</keyword>
<evidence type="ECO:0000256" key="1">
    <source>
        <dbReference type="ARBA" id="ARBA00022729"/>
    </source>
</evidence>
<evidence type="ECO:0000256" key="4">
    <source>
        <dbReference type="SAM" id="MobiDB-lite"/>
    </source>
</evidence>
<feature type="signal peptide" evidence="5">
    <location>
        <begin position="1"/>
        <end position="29"/>
    </location>
</feature>
<reference evidence="6 7" key="1">
    <citation type="submission" date="2018-03" db="EMBL/GenBank/DDBJ databases">
        <title>Draft Genome Sequences of the Obligatory Marine Myxobacteria Enhygromyxa salina SWB005.</title>
        <authorList>
            <person name="Poehlein A."/>
            <person name="Moghaddam J.A."/>
            <person name="Harms H."/>
            <person name="Alanjari M."/>
            <person name="Koenig G.M."/>
            <person name="Daniel R."/>
            <person name="Schaeberle T.F."/>
        </authorList>
    </citation>
    <scope>NUCLEOTIDE SEQUENCE [LARGE SCALE GENOMIC DNA]</scope>
    <source>
        <strain evidence="6 7">SWB005</strain>
    </source>
</reference>
<keyword evidence="1 5" id="KW-0732">Signal</keyword>
<sequence length="381" mass="39137">MNTLSNAPMSSLRLSLILCAGLSLSIACGGTNSEGEATGAETGPGEGEGEGDGDSGDNDGGTGEGDGDTGDGDGDPGDGDGDGDSGDGDGDGDTGDGDGDGATCGDGVIDPGEECDDGDENGDTFACLSDCTNNVCGDGFEGPDEGCDDANTEDGDGCSAMCLLEDAAPEAIYCGNKVYECGDTIDNDMDGVIDLFDPECISPCDDDESTFETNLPGQNNDCKGDCYFDDNSGGGDDQCEWNLKCDPENPGAEIGCEYDPNFNMCGVELPQNCLDFCTPLVPNGCDCFGCCEIEGQFVYLDGAECSLENLDACQSCTFFENCNNPCEPELCELCFGQDPDDLPPECDEPGCPDGVTSCTDISDCEIGWFCQTGCCVPIEPG</sequence>
<proteinExistence type="predicted"/>
<keyword evidence="2" id="KW-0677">Repeat</keyword>
<dbReference type="InterPro" id="IPR011936">
    <property type="entry name" value="Myxo_disulph_rpt"/>
</dbReference>
<feature type="compositionally biased region" description="Low complexity" evidence="4">
    <location>
        <begin position="32"/>
        <end position="43"/>
    </location>
</feature>
<evidence type="ECO:0000256" key="2">
    <source>
        <dbReference type="ARBA" id="ARBA00022737"/>
    </source>
</evidence>
<protein>
    <recommendedName>
        <fullName evidence="8">Multiple EGF-like-domain protein 3</fullName>
    </recommendedName>
</protein>
<accession>A0A2S9YBU3</accession>
<evidence type="ECO:0000256" key="3">
    <source>
        <dbReference type="ARBA" id="ARBA00023157"/>
    </source>
</evidence>
<dbReference type="AlphaFoldDB" id="A0A2S9YBU3"/>
<dbReference type="Proteomes" id="UP000237968">
    <property type="component" value="Unassembled WGS sequence"/>
</dbReference>
<organism evidence="6 7">
    <name type="scientific">Enhygromyxa salina</name>
    <dbReference type="NCBI Taxonomy" id="215803"/>
    <lineage>
        <taxon>Bacteria</taxon>
        <taxon>Pseudomonadati</taxon>
        <taxon>Myxococcota</taxon>
        <taxon>Polyangia</taxon>
        <taxon>Nannocystales</taxon>
        <taxon>Nannocystaceae</taxon>
        <taxon>Enhygromyxa</taxon>
    </lineage>
</organism>